<evidence type="ECO:0000256" key="1">
    <source>
        <dbReference type="ARBA" id="ARBA00022553"/>
    </source>
</evidence>
<dbReference type="InterPro" id="IPR050595">
    <property type="entry name" value="Bact_response_regulator"/>
</dbReference>
<proteinExistence type="predicted"/>
<sequence length="310" mass="32732">MLNAGTVNVALFGISQREERMINIVLSHQKHSTTNFVPVKAAGSADCRIGLIDLDALNAEEARRELTVLQNADPNIKIIYVSNDGQRGDGIYRIAHKSLLSQLVLTLQDIAKTIATQSSVSAINTAASASPGEAATPSPAAPVQGLLRGSIAAARQSLAERVTSAGAYGMAPLQALVVDDSVTVRNQLDAALKDVGFITDLASSGDQAAAMMAKKRYDVVFLDVVLPGEDGYAICKAIRRTPVGKSRQVVMLTSRSSPFDRARGALAGCNMYLVKPLSLDVFYGAVEKVVGKIQAGARAALIEGDYQFSA</sequence>
<keyword evidence="2" id="KW-0902">Two-component regulatory system</keyword>
<dbReference type="Pfam" id="PF00072">
    <property type="entry name" value="Response_reg"/>
    <property type="match status" value="1"/>
</dbReference>
<name>A0ABY6BKL4_9GAMM</name>
<evidence type="ECO:0000259" key="4">
    <source>
        <dbReference type="PROSITE" id="PS50110"/>
    </source>
</evidence>
<dbReference type="Proteomes" id="UP001064632">
    <property type="component" value="Chromosome"/>
</dbReference>
<evidence type="ECO:0000313" key="5">
    <source>
        <dbReference type="EMBL" id="UXI70156.1"/>
    </source>
</evidence>
<evidence type="ECO:0000313" key="6">
    <source>
        <dbReference type="Proteomes" id="UP001064632"/>
    </source>
</evidence>
<feature type="modified residue" description="4-aspartylphosphate" evidence="3">
    <location>
        <position position="223"/>
    </location>
</feature>
<dbReference type="Gene3D" id="3.40.50.2300">
    <property type="match status" value="1"/>
</dbReference>
<dbReference type="PANTHER" id="PTHR44591">
    <property type="entry name" value="STRESS RESPONSE REGULATOR PROTEIN 1"/>
    <property type="match status" value="1"/>
</dbReference>
<protein>
    <submittedName>
        <fullName evidence="5">Response regulator</fullName>
    </submittedName>
</protein>
<feature type="domain" description="Response regulatory" evidence="4">
    <location>
        <begin position="174"/>
        <end position="290"/>
    </location>
</feature>
<dbReference type="EMBL" id="CP104694">
    <property type="protein sequence ID" value="UXI70156.1"/>
    <property type="molecule type" value="Genomic_DNA"/>
</dbReference>
<gene>
    <name evidence="5" type="ORF">N4264_11150</name>
</gene>
<keyword evidence="1 3" id="KW-0597">Phosphoprotein</keyword>
<dbReference type="InterPro" id="IPR001789">
    <property type="entry name" value="Sig_transdc_resp-reg_receiver"/>
</dbReference>
<dbReference type="InterPro" id="IPR011006">
    <property type="entry name" value="CheY-like_superfamily"/>
</dbReference>
<dbReference type="CDD" id="cd17574">
    <property type="entry name" value="REC_OmpR"/>
    <property type="match status" value="1"/>
</dbReference>
<evidence type="ECO:0000256" key="3">
    <source>
        <dbReference type="PROSITE-ProRule" id="PRU00169"/>
    </source>
</evidence>
<reference evidence="5" key="1">
    <citation type="submission" date="2022-09" db="EMBL/GenBank/DDBJ databases">
        <title>Tahibacter sp. nov., isolated from a fresh water.</title>
        <authorList>
            <person name="Baek J.H."/>
            <person name="Lee J.K."/>
            <person name="Kim J.M."/>
            <person name="Jeon C.O."/>
        </authorList>
    </citation>
    <scope>NUCLEOTIDE SEQUENCE</scope>
    <source>
        <strain evidence="5">W38</strain>
    </source>
</reference>
<dbReference type="PANTHER" id="PTHR44591:SF14">
    <property type="entry name" value="PROTEIN PILG"/>
    <property type="match status" value="1"/>
</dbReference>
<evidence type="ECO:0000256" key="2">
    <source>
        <dbReference type="ARBA" id="ARBA00023012"/>
    </source>
</evidence>
<keyword evidence="6" id="KW-1185">Reference proteome</keyword>
<dbReference type="RefSeq" id="WP_261697107.1">
    <property type="nucleotide sequence ID" value="NZ_CP104694.1"/>
</dbReference>
<accession>A0ABY6BKL4</accession>
<organism evidence="5 6">
    <name type="scientific">Tahibacter amnicola</name>
    <dbReference type="NCBI Taxonomy" id="2976241"/>
    <lineage>
        <taxon>Bacteria</taxon>
        <taxon>Pseudomonadati</taxon>
        <taxon>Pseudomonadota</taxon>
        <taxon>Gammaproteobacteria</taxon>
        <taxon>Lysobacterales</taxon>
        <taxon>Rhodanobacteraceae</taxon>
        <taxon>Tahibacter</taxon>
    </lineage>
</organism>
<dbReference type="SMART" id="SM00448">
    <property type="entry name" value="REC"/>
    <property type="match status" value="1"/>
</dbReference>
<dbReference type="PROSITE" id="PS50110">
    <property type="entry name" value="RESPONSE_REGULATORY"/>
    <property type="match status" value="1"/>
</dbReference>
<dbReference type="SUPFAM" id="SSF52172">
    <property type="entry name" value="CheY-like"/>
    <property type="match status" value="1"/>
</dbReference>